<dbReference type="EMBL" id="JAMKFB020000025">
    <property type="protein sequence ID" value="KAL0154835.1"/>
    <property type="molecule type" value="Genomic_DNA"/>
</dbReference>
<evidence type="ECO:0000313" key="2">
    <source>
        <dbReference type="EMBL" id="KAL0154835.1"/>
    </source>
</evidence>
<dbReference type="AlphaFoldDB" id="A0ABD0MXY2"/>
<feature type="coiled-coil region" evidence="1">
    <location>
        <begin position="2"/>
        <end position="49"/>
    </location>
</feature>
<organism evidence="2 3">
    <name type="scientific">Cirrhinus mrigala</name>
    <name type="common">Mrigala</name>
    <dbReference type="NCBI Taxonomy" id="683832"/>
    <lineage>
        <taxon>Eukaryota</taxon>
        <taxon>Metazoa</taxon>
        <taxon>Chordata</taxon>
        <taxon>Craniata</taxon>
        <taxon>Vertebrata</taxon>
        <taxon>Euteleostomi</taxon>
        <taxon>Actinopterygii</taxon>
        <taxon>Neopterygii</taxon>
        <taxon>Teleostei</taxon>
        <taxon>Ostariophysi</taxon>
        <taxon>Cypriniformes</taxon>
        <taxon>Cyprinidae</taxon>
        <taxon>Labeoninae</taxon>
        <taxon>Labeonini</taxon>
        <taxon>Cirrhinus</taxon>
    </lineage>
</organism>
<protein>
    <submittedName>
        <fullName evidence="2">Uncharacterized protein</fullName>
    </submittedName>
</protein>
<sequence>DLEELKEQFEKLKRNGTNQNVNEEANERLKNITMEAETLAKNVEDKMKKIE</sequence>
<reference evidence="2 3" key="1">
    <citation type="submission" date="2024-05" db="EMBL/GenBank/DDBJ databases">
        <title>Genome sequencing and assembly of Indian major carp, Cirrhinus mrigala (Hamilton, 1822).</title>
        <authorList>
            <person name="Mohindra V."/>
            <person name="Chowdhury L.M."/>
            <person name="Lal K."/>
            <person name="Jena J.K."/>
        </authorList>
    </citation>
    <scope>NUCLEOTIDE SEQUENCE [LARGE SCALE GENOMIC DNA]</scope>
    <source>
        <strain evidence="2">CM1030</strain>
        <tissue evidence="2">Blood</tissue>
    </source>
</reference>
<name>A0ABD0MXY2_CIRMR</name>
<evidence type="ECO:0000313" key="3">
    <source>
        <dbReference type="Proteomes" id="UP001529510"/>
    </source>
</evidence>
<dbReference type="SUPFAM" id="SSF46950">
    <property type="entry name" value="Double-stranded DNA-binding domain"/>
    <property type="match status" value="1"/>
</dbReference>
<keyword evidence="3" id="KW-1185">Reference proteome</keyword>
<proteinExistence type="predicted"/>
<dbReference type="Proteomes" id="UP001529510">
    <property type="component" value="Unassembled WGS sequence"/>
</dbReference>
<feature type="non-terminal residue" evidence="2">
    <location>
        <position position="1"/>
    </location>
</feature>
<comment type="caution">
    <text evidence="2">The sequence shown here is derived from an EMBL/GenBank/DDBJ whole genome shotgun (WGS) entry which is preliminary data.</text>
</comment>
<keyword evidence="1" id="KW-0175">Coiled coil</keyword>
<dbReference type="InterPro" id="IPR036883">
    <property type="entry name" value="PDCD5-like_sf"/>
</dbReference>
<accession>A0ABD0MXY2</accession>
<evidence type="ECO:0000256" key="1">
    <source>
        <dbReference type="SAM" id="Coils"/>
    </source>
</evidence>
<feature type="non-terminal residue" evidence="2">
    <location>
        <position position="51"/>
    </location>
</feature>
<gene>
    <name evidence="2" type="ORF">M9458_049098</name>
</gene>